<sequence length="127" mass="14492">MATISMMEHQYAPYFVPEEEKLTSVTTYLIKIGVKVDKRMNYKADDVVRLTRLQNLEVMALETADPYDRQEQTKAASDNSKGMLVLLAMLKTVGDTFENAEVEQFKNLKLYLLQPSASTVINEVRPK</sequence>
<gene>
    <name evidence="1" type="ORF">BCV72DRAFT_277101</name>
</gene>
<dbReference type="Proteomes" id="UP000242414">
    <property type="component" value="Unassembled WGS sequence"/>
</dbReference>
<dbReference type="EMBL" id="KV921959">
    <property type="protein sequence ID" value="ORE04883.1"/>
    <property type="molecule type" value="Genomic_DNA"/>
</dbReference>
<proteinExistence type="predicted"/>
<protein>
    <submittedName>
        <fullName evidence="1">Uncharacterized protein</fullName>
    </submittedName>
</protein>
<dbReference type="VEuPathDB" id="FungiDB:BCV72DRAFT_277101"/>
<evidence type="ECO:0000313" key="1">
    <source>
        <dbReference type="EMBL" id="ORE04883.1"/>
    </source>
</evidence>
<organism evidence="1">
    <name type="scientific">Rhizopus microsporus var. microsporus</name>
    <dbReference type="NCBI Taxonomy" id="86635"/>
    <lineage>
        <taxon>Eukaryota</taxon>
        <taxon>Fungi</taxon>
        <taxon>Fungi incertae sedis</taxon>
        <taxon>Mucoromycota</taxon>
        <taxon>Mucoromycotina</taxon>
        <taxon>Mucoromycetes</taxon>
        <taxon>Mucorales</taxon>
        <taxon>Mucorineae</taxon>
        <taxon>Rhizopodaceae</taxon>
        <taxon>Rhizopus</taxon>
    </lineage>
</organism>
<dbReference type="AlphaFoldDB" id="A0A1X0QYK1"/>
<accession>A0A1X0QYK1</accession>
<name>A0A1X0QYK1_RHIZD</name>
<dbReference type="OrthoDB" id="2275967at2759"/>
<reference evidence="1" key="1">
    <citation type="journal article" date="2016" name="Proc. Natl. Acad. Sci. U.S.A.">
        <title>Lipid metabolic changes in an early divergent fungus govern the establishment of a mutualistic symbiosis with endobacteria.</title>
        <authorList>
            <person name="Lastovetsky O.A."/>
            <person name="Gaspar M.L."/>
            <person name="Mondo S.J."/>
            <person name="LaButti K.M."/>
            <person name="Sandor L."/>
            <person name="Grigoriev I.V."/>
            <person name="Henry S.A."/>
            <person name="Pawlowska T.E."/>
        </authorList>
    </citation>
    <scope>NUCLEOTIDE SEQUENCE [LARGE SCALE GENOMIC DNA]</scope>
    <source>
        <strain evidence="1">ATCC 52814</strain>
    </source>
</reference>